<evidence type="ECO:0000256" key="2">
    <source>
        <dbReference type="ARBA" id="ARBA00022801"/>
    </source>
</evidence>
<keyword evidence="1" id="KW-0479">Metal-binding</keyword>
<dbReference type="GO" id="GO:0004519">
    <property type="term" value="F:endonuclease activity"/>
    <property type="evidence" value="ECO:0007669"/>
    <property type="project" value="UniProtKB-KW"/>
</dbReference>
<dbReference type="SMART" id="SM00910">
    <property type="entry name" value="HIRAN"/>
    <property type="match status" value="1"/>
</dbReference>
<dbReference type="Pfam" id="PF08797">
    <property type="entry name" value="HIRAN"/>
    <property type="match status" value="1"/>
</dbReference>
<keyword evidence="2" id="KW-0378">Hydrolase</keyword>
<sequence length="148" mass="17106">MQFHNPNDTIHVPPQDIFEDLLDQVEKLQTQVDELKRLQYSNSSNARDVFLYGCELAGSQYLDLADHIVPKLHENDPLVLMREPNNEFDEHAISVYTTGGLKLGYLPKSNNLILSRLMDEGNLLFGKTKTFHWDGKRLYLVVKVYMRA</sequence>
<evidence type="ECO:0000313" key="5">
    <source>
        <dbReference type="Proteomes" id="UP000067598"/>
    </source>
</evidence>
<proteinExistence type="predicted"/>
<dbReference type="RefSeq" id="WP_060462521.1">
    <property type="nucleotide sequence ID" value="NZ_AP025162.1"/>
</dbReference>
<dbReference type="AlphaFoldDB" id="A0A109DCM4"/>
<dbReference type="InterPro" id="IPR014905">
    <property type="entry name" value="HIRAN"/>
</dbReference>
<dbReference type="GO" id="GO:0008270">
    <property type="term" value="F:zinc ion binding"/>
    <property type="evidence" value="ECO:0007669"/>
    <property type="project" value="InterPro"/>
</dbReference>
<keyword evidence="4" id="KW-0540">Nuclease</keyword>
<accession>A0A109DCM4</accession>
<comment type="caution">
    <text evidence="4">The sequence shown here is derived from an EMBL/GenBank/DDBJ whole genome shotgun (WGS) entry which is preliminary data.</text>
</comment>
<gene>
    <name evidence="4" type="ORF">AEL95_09840</name>
</gene>
<name>A0A109DCM4_9LACO</name>
<dbReference type="Proteomes" id="UP000067598">
    <property type="component" value="Unassembled WGS sequence"/>
</dbReference>
<dbReference type="PATRIC" id="fig|47770.28.peg.1576"/>
<reference evidence="4 5" key="1">
    <citation type="journal article" date="2016" name="Microbiology (Mosc.)">
        <title>Comparison of Lactobacillus crispatus isolates from Lactobacillus-dominated vaginal microbiomes with isolates from microbiomes containing bacterial vaginosis-associated bacteria.</title>
        <authorList>
            <person name="Abdelmaksoud A.A."/>
            <person name="Koparde V.N."/>
            <person name="Sheth N.U."/>
            <person name="Serrano M.G."/>
            <person name="Glascock A.L."/>
            <person name="Fettweis J.M."/>
            <person name="Strauss Iii J.F."/>
            <person name="Buck G.A."/>
            <person name="Jefferson K.K."/>
        </authorList>
    </citation>
    <scope>NUCLEOTIDE SEQUENCE [LARGE SCALE GENOMIC DNA]</scope>
    <source>
        <strain evidence="4 5">VMC3</strain>
    </source>
</reference>
<evidence type="ECO:0000256" key="1">
    <source>
        <dbReference type="ARBA" id="ARBA00022723"/>
    </source>
</evidence>
<keyword evidence="4" id="KW-0255">Endonuclease</keyword>
<dbReference type="GO" id="GO:0016818">
    <property type="term" value="F:hydrolase activity, acting on acid anhydrides, in phosphorus-containing anhydrides"/>
    <property type="evidence" value="ECO:0007669"/>
    <property type="project" value="InterPro"/>
</dbReference>
<dbReference type="Gene3D" id="3.30.70.2330">
    <property type="match status" value="1"/>
</dbReference>
<evidence type="ECO:0000313" key="4">
    <source>
        <dbReference type="EMBL" id="KWU02967.1"/>
    </source>
</evidence>
<evidence type="ECO:0000259" key="3">
    <source>
        <dbReference type="SMART" id="SM00910"/>
    </source>
</evidence>
<feature type="domain" description="HIRAN" evidence="3">
    <location>
        <begin position="49"/>
        <end position="148"/>
    </location>
</feature>
<dbReference type="GO" id="GO:0003676">
    <property type="term" value="F:nucleic acid binding"/>
    <property type="evidence" value="ECO:0007669"/>
    <property type="project" value="InterPro"/>
</dbReference>
<protein>
    <submittedName>
        <fullName evidence="4">Restriction endonuclease</fullName>
    </submittedName>
</protein>
<dbReference type="EMBL" id="LJGP01000052">
    <property type="protein sequence ID" value="KWU02967.1"/>
    <property type="molecule type" value="Genomic_DNA"/>
</dbReference>
<organism evidence="4 5">
    <name type="scientific">Lactobacillus crispatus</name>
    <dbReference type="NCBI Taxonomy" id="47770"/>
    <lineage>
        <taxon>Bacteria</taxon>
        <taxon>Bacillati</taxon>
        <taxon>Bacillota</taxon>
        <taxon>Bacilli</taxon>
        <taxon>Lactobacillales</taxon>
        <taxon>Lactobacillaceae</taxon>
        <taxon>Lactobacillus</taxon>
    </lineage>
</organism>